<protein>
    <submittedName>
        <fullName evidence="2">Uncharacterized protein</fullName>
    </submittedName>
</protein>
<evidence type="ECO:0000256" key="1">
    <source>
        <dbReference type="SAM" id="Phobius"/>
    </source>
</evidence>
<sequence>MNLEQRLADEARDNRDRRFTALALAFFAAMAAFGTVTHTMEGTLPPPMVGADLMLFYGAYLAVQGWRQKETRLSCAAMLVVPGLAFAAYLVK</sequence>
<keyword evidence="1" id="KW-0472">Membrane</keyword>
<feature type="transmembrane region" description="Helical" evidence="1">
    <location>
        <begin position="21"/>
        <end position="40"/>
    </location>
</feature>
<keyword evidence="1" id="KW-0812">Transmembrane</keyword>
<dbReference type="Proteomes" id="UP001352223">
    <property type="component" value="Unassembled WGS sequence"/>
</dbReference>
<reference evidence="2 3" key="1">
    <citation type="submission" date="2022-10" db="EMBL/GenBank/DDBJ databases">
        <authorList>
            <person name="Xie J."/>
            <person name="Shen N."/>
        </authorList>
    </citation>
    <scope>NUCLEOTIDE SEQUENCE [LARGE SCALE GENOMIC DNA]</scope>
    <source>
        <strain evidence="2 3">DSM 41681</strain>
    </source>
</reference>
<keyword evidence="3" id="KW-1185">Reference proteome</keyword>
<organism evidence="2 3">
    <name type="scientific">Streptomyces kunmingensis</name>
    <dbReference type="NCBI Taxonomy" id="68225"/>
    <lineage>
        <taxon>Bacteria</taxon>
        <taxon>Bacillati</taxon>
        <taxon>Actinomycetota</taxon>
        <taxon>Actinomycetes</taxon>
        <taxon>Kitasatosporales</taxon>
        <taxon>Streptomycetaceae</taxon>
        <taxon>Streptomyces</taxon>
    </lineage>
</organism>
<dbReference type="EMBL" id="JAOZYB010000124">
    <property type="protein sequence ID" value="MEB3962115.1"/>
    <property type="molecule type" value="Genomic_DNA"/>
</dbReference>
<accession>A0ABU6CCM4</accession>
<name>A0ABU6CCM4_9ACTN</name>
<keyword evidence="1" id="KW-1133">Transmembrane helix</keyword>
<evidence type="ECO:0000313" key="3">
    <source>
        <dbReference type="Proteomes" id="UP001352223"/>
    </source>
</evidence>
<comment type="caution">
    <text evidence="2">The sequence shown here is derived from an EMBL/GenBank/DDBJ whole genome shotgun (WGS) entry which is preliminary data.</text>
</comment>
<gene>
    <name evidence="2" type="ORF">OKJ48_17935</name>
</gene>
<proteinExistence type="predicted"/>
<feature type="transmembrane region" description="Helical" evidence="1">
    <location>
        <begin position="46"/>
        <end position="63"/>
    </location>
</feature>
<evidence type="ECO:0000313" key="2">
    <source>
        <dbReference type="EMBL" id="MEB3962115.1"/>
    </source>
</evidence>
<feature type="transmembrane region" description="Helical" evidence="1">
    <location>
        <begin position="75"/>
        <end position="91"/>
    </location>
</feature>
<dbReference type="RefSeq" id="WP_324769551.1">
    <property type="nucleotide sequence ID" value="NZ_BAAATS010000019.1"/>
</dbReference>